<dbReference type="Proteomes" id="UP000665020">
    <property type="component" value="Chromosome"/>
</dbReference>
<dbReference type="AlphaFoldDB" id="A0A8A7K4Y9"/>
<dbReference type="KEGG" id="ifn:GM661_01900"/>
<organism evidence="2 3">
    <name type="scientific">Iocasia fonsfrigidae</name>
    <dbReference type="NCBI Taxonomy" id="2682810"/>
    <lineage>
        <taxon>Bacteria</taxon>
        <taxon>Bacillati</taxon>
        <taxon>Bacillota</taxon>
        <taxon>Clostridia</taxon>
        <taxon>Halanaerobiales</taxon>
        <taxon>Halanaerobiaceae</taxon>
        <taxon>Iocasia</taxon>
    </lineage>
</organism>
<name>A0A8A7K4Y9_9FIRM</name>
<sequence length="218" mass="24992">MRNLWKRFRFWIIPVLAYIFNIISSRWTRLDVYGRENAEKCTDQSILFAFWHGKLWLPAYFFRDSDYLVLSSLSRDGEYMTRILKRYHYRVIRGSSSRGGSRALLKLIKEIKKGYSGFITPDGPTGPIHKVKPGIVYLQEKGGAVIIPIGVAVRWKITVNSWDRLVLPLPGTRAVMAFGAPVYLPEDETIEKRAEILEDSINLAQEKAERILKTGAGD</sequence>
<proteinExistence type="predicted"/>
<gene>
    <name evidence="2" type="ORF">GM661_01900</name>
</gene>
<keyword evidence="3" id="KW-1185">Reference proteome</keyword>
<evidence type="ECO:0000313" key="3">
    <source>
        <dbReference type="Proteomes" id="UP000665020"/>
    </source>
</evidence>
<evidence type="ECO:0000313" key="2">
    <source>
        <dbReference type="EMBL" id="QTL96813.1"/>
    </source>
</evidence>
<dbReference type="RefSeq" id="WP_230868500.1">
    <property type="nucleotide sequence ID" value="NZ_CP046640.1"/>
</dbReference>
<dbReference type="InterPro" id="IPR007172">
    <property type="entry name" value="DUF374"/>
</dbReference>
<protein>
    <submittedName>
        <fullName evidence="2">DUF374 domain-containing protein</fullName>
    </submittedName>
</protein>
<dbReference type="EMBL" id="CP046640">
    <property type="protein sequence ID" value="QTL96813.1"/>
    <property type="molecule type" value="Genomic_DNA"/>
</dbReference>
<feature type="domain" description="DUF374" evidence="1">
    <location>
        <begin position="60"/>
        <end position="127"/>
    </location>
</feature>
<accession>A0A8A7K4Y9</accession>
<reference evidence="2" key="1">
    <citation type="submission" date="2019-12" db="EMBL/GenBank/DDBJ databases">
        <authorList>
            <person name="zhang j."/>
            <person name="sun C.M."/>
        </authorList>
    </citation>
    <scope>NUCLEOTIDE SEQUENCE</scope>
    <source>
        <strain evidence="2">NS-1</strain>
    </source>
</reference>
<evidence type="ECO:0000259" key="1">
    <source>
        <dbReference type="Pfam" id="PF04028"/>
    </source>
</evidence>
<dbReference type="Pfam" id="PF04028">
    <property type="entry name" value="DUF374"/>
    <property type="match status" value="1"/>
</dbReference>
<dbReference type="CDD" id="cd07983">
    <property type="entry name" value="LPLAT_DUF374-like"/>
    <property type="match status" value="1"/>
</dbReference>